<organism evidence="2 3">
    <name type="scientific">Penicillium cosmopolitanum</name>
    <dbReference type="NCBI Taxonomy" id="1131564"/>
    <lineage>
        <taxon>Eukaryota</taxon>
        <taxon>Fungi</taxon>
        <taxon>Dikarya</taxon>
        <taxon>Ascomycota</taxon>
        <taxon>Pezizomycotina</taxon>
        <taxon>Eurotiomycetes</taxon>
        <taxon>Eurotiomycetidae</taxon>
        <taxon>Eurotiales</taxon>
        <taxon>Aspergillaceae</taxon>
        <taxon>Penicillium</taxon>
    </lineage>
</organism>
<keyword evidence="3" id="KW-1185">Reference proteome</keyword>
<evidence type="ECO:0000313" key="3">
    <source>
        <dbReference type="Proteomes" id="UP001147747"/>
    </source>
</evidence>
<evidence type="ECO:0000313" key="2">
    <source>
        <dbReference type="EMBL" id="KAJ5378675.1"/>
    </source>
</evidence>
<protein>
    <recommendedName>
        <fullName evidence="1">DUF6594 domain-containing protein</fullName>
    </recommendedName>
</protein>
<gene>
    <name evidence="2" type="ORF">N7509_011794</name>
</gene>
<dbReference type="AlphaFoldDB" id="A0A9W9SIL8"/>
<proteinExistence type="predicted"/>
<dbReference type="PANTHER" id="PTHR34502:SF5">
    <property type="entry name" value="DUF6594 DOMAIN-CONTAINING PROTEIN"/>
    <property type="match status" value="1"/>
</dbReference>
<evidence type="ECO:0000259" key="1">
    <source>
        <dbReference type="Pfam" id="PF20237"/>
    </source>
</evidence>
<dbReference type="RefSeq" id="XP_056482461.1">
    <property type="nucleotide sequence ID" value="XM_056636431.1"/>
</dbReference>
<dbReference type="EMBL" id="JAPZBU010000011">
    <property type="protein sequence ID" value="KAJ5378675.1"/>
    <property type="molecule type" value="Genomic_DNA"/>
</dbReference>
<dbReference type="PANTHER" id="PTHR34502">
    <property type="entry name" value="DUF6594 DOMAIN-CONTAINING PROTEIN-RELATED"/>
    <property type="match status" value="1"/>
</dbReference>
<dbReference type="GeneID" id="81375411"/>
<dbReference type="Proteomes" id="UP001147747">
    <property type="component" value="Unassembled WGS sequence"/>
</dbReference>
<reference evidence="2" key="2">
    <citation type="journal article" date="2023" name="IMA Fungus">
        <title>Comparative genomic study of the Penicillium genus elucidates a diverse pangenome and 15 lateral gene transfer events.</title>
        <authorList>
            <person name="Petersen C."/>
            <person name="Sorensen T."/>
            <person name="Nielsen M.R."/>
            <person name="Sondergaard T.E."/>
            <person name="Sorensen J.L."/>
            <person name="Fitzpatrick D.A."/>
            <person name="Frisvad J.C."/>
            <person name="Nielsen K.L."/>
        </authorList>
    </citation>
    <scope>NUCLEOTIDE SEQUENCE</scope>
    <source>
        <strain evidence="2">IBT 29677</strain>
    </source>
</reference>
<dbReference type="InterPro" id="IPR046529">
    <property type="entry name" value="DUF6594"/>
</dbReference>
<name>A0A9W9SIL8_9EURO</name>
<comment type="caution">
    <text evidence="2">The sequence shown here is derived from an EMBL/GenBank/DDBJ whole genome shotgun (WGS) entry which is preliminary data.</text>
</comment>
<dbReference type="Pfam" id="PF20237">
    <property type="entry name" value="DUF6594"/>
    <property type="match status" value="1"/>
</dbReference>
<reference evidence="2" key="1">
    <citation type="submission" date="2022-12" db="EMBL/GenBank/DDBJ databases">
        <authorList>
            <person name="Petersen C."/>
        </authorList>
    </citation>
    <scope>NUCLEOTIDE SEQUENCE</scope>
    <source>
        <strain evidence="2">IBT 29677</strain>
    </source>
</reference>
<sequence length="118" mass="13700">MSSIIDMTRLSKSEETLGNGISDTRIKGYPKGYPELAAFMESDPGFGILRRFNHLHLRNLLYMQEELTSMDRRLYEIDASETDELNNMTRPGDENVDRKVLMTEIRVKLREYGTVLPR</sequence>
<accession>A0A9W9SIL8</accession>
<feature type="domain" description="DUF6594" evidence="1">
    <location>
        <begin position="33"/>
        <end position="116"/>
    </location>
</feature>
<dbReference type="OrthoDB" id="5341582at2759"/>